<gene>
    <name evidence="2" type="ORF">DIATSA_LOCUS2913</name>
</gene>
<reference evidence="2" key="1">
    <citation type="submission" date="2021-12" db="EMBL/GenBank/DDBJ databases">
        <authorList>
            <person name="King R."/>
        </authorList>
    </citation>
    <scope>NUCLEOTIDE SEQUENCE</scope>
</reference>
<dbReference type="OrthoDB" id="8176390at2759"/>
<proteinExistence type="predicted"/>
<evidence type="ECO:0000256" key="1">
    <source>
        <dbReference type="SAM" id="MobiDB-lite"/>
    </source>
</evidence>
<accession>A0A9N9W9B4</accession>
<organism evidence="2 3">
    <name type="scientific">Diatraea saccharalis</name>
    <name type="common">sugarcane borer</name>
    <dbReference type="NCBI Taxonomy" id="40085"/>
    <lineage>
        <taxon>Eukaryota</taxon>
        <taxon>Metazoa</taxon>
        <taxon>Ecdysozoa</taxon>
        <taxon>Arthropoda</taxon>
        <taxon>Hexapoda</taxon>
        <taxon>Insecta</taxon>
        <taxon>Pterygota</taxon>
        <taxon>Neoptera</taxon>
        <taxon>Endopterygota</taxon>
        <taxon>Lepidoptera</taxon>
        <taxon>Glossata</taxon>
        <taxon>Ditrysia</taxon>
        <taxon>Pyraloidea</taxon>
        <taxon>Crambidae</taxon>
        <taxon>Crambinae</taxon>
        <taxon>Diatraea</taxon>
    </lineage>
</organism>
<name>A0A9N9W9B4_9NEOP</name>
<evidence type="ECO:0000313" key="3">
    <source>
        <dbReference type="Proteomes" id="UP001153714"/>
    </source>
</evidence>
<dbReference type="EMBL" id="OU893344">
    <property type="protein sequence ID" value="CAG9784844.1"/>
    <property type="molecule type" value="Genomic_DNA"/>
</dbReference>
<keyword evidence="3" id="KW-1185">Reference proteome</keyword>
<sequence length="234" mass="26984">MASDTDDLFRNIENIKLTVRQSFARVYAGLKARELKTLRQLDALRKQCEDDKDLARNCSENIQIRYDNESILLDNVSNYGVIDFEKLNFDSNTFLLEDYVSPNDDHMYSYKTIDELTRNDDNKELEAIEEAAMKEITRTENCVCYVDIKTEDVSKKFRDLNCYSSPKKNCSVSIHSEKHEVISENVTDEEKSDSSDSEIKKIDPTDDWLNSIKNQTETEPTVADAMEHSTITCS</sequence>
<dbReference type="AlphaFoldDB" id="A0A9N9W9B4"/>
<reference evidence="2" key="2">
    <citation type="submission" date="2022-10" db="EMBL/GenBank/DDBJ databases">
        <authorList>
            <consortium name="ENA_rothamsted_submissions"/>
            <consortium name="culmorum"/>
            <person name="King R."/>
        </authorList>
    </citation>
    <scope>NUCLEOTIDE SEQUENCE</scope>
</reference>
<protein>
    <submittedName>
        <fullName evidence="2">Uncharacterized protein</fullName>
    </submittedName>
</protein>
<feature type="region of interest" description="Disordered" evidence="1">
    <location>
        <begin position="183"/>
        <end position="234"/>
    </location>
</feature>
<evidence type="ECO:0000313" key="2">
    <source>
        <dbReference type="EMBL" id="CAG9784844.1"/>
    </source>
</evidence>
<dbReference type="Proteomes" id="UP001153714">
    <property type="component" value="Chromosome 13"/>
</dbReference>
<feature type="compositionally biased region" description="Basic and acidic residues" evidence="1">
    <location>
        <begin position="183"/>
        <end position="204"/>
    </location>
</feature>